<keyword evidence="1" id="KW-0808">Transferase</keyword>
<dbReference type="GO" id="GO:0019321">
    <property type="term" value="P:pentose metabolic process"/>
    <property type="evidence" value="ECO:0007669"/>
    <property type="project" value="TreeGrafter"/>
</dbReference>
<keyword evidence="2 3" id="KW-0418">Kinase</keyword>
<evidence type="ECO:0000313" key="4">
    <source>
        <dbReference type="Proteomes" id="UP001152795"/>
    </source>
</evidence>
<dbReference type="Proteomes" id="UP001152795">
    <property type="component" value="Unassembled WGS sequence"/>
</dbReference>
<keyword evidence="4" id="KW-1185">Reference proteome</keyword>
<dbReference type="SUPFAM" id="SSF53067">
    <property type="entry name" value="Actin-like ATPase domain"/>
    <property type="match status" value="1"/>
</dbReference>
<reference evidence="3" key="1">
    <citation type="submission" date="2020-04" db="EMBL/GenBank/DDBJ databases">
        <authorList>
            <person name="Alioto T."/>
            <person name="Alioto T."/>
            <person name="Gomez Garrido J."/>
        </authorList>
    </citation>
    <scope>NUCLEOTIDE SEQUENCE</scope>
    <source>
        <strain evidence="3">A484AB</strain>
    </source>
</reference>
<evidence type="ECO:0000256" key="1">
    <source>
        <dbReference type="ARBA" id="ARBA00022679"/>
    </source>
</evidence>
<dbReference type="Pfam" id="PF02782">
    <property type="entry name" value="FGGY_C"/>
    <property type="match status" value="1"/>
</dbReference>
<dbReference type="InterPro" id="IPR018485">
    <property type="entry name" value="FGGY_C"/>
</dbReference>
<organism evidence="3 4">
    <name type="scientific">Paramuricea clavata</name>
    <name type="common">Red gorgonian</name>
    <name type="synonym">Violescent sea-whip</name>
    <dbReference type="NCBI Taxonomy" id="317549"/>
    <lineage>
        <taxon>Eukaryota</taxon>
        <taxon>Metazoa</taxon>
        <taxon>Cnidaria</taxon>
        <taxon>Anthozoa</taxon>
        <taxon>Octocorallia</taxon>
        <taxon>Malacalcyonacea</taxon>
        <taxon>Plexauridae</taxon>
        <taxon>Paramuricea</taxon>
    </lineage>
</organism>
<dbReference type="PANTHER" id="PTHR43435:SF4">
    <property type="entry name" value="FGGY CARBOHYDRATE KINASE DOMAIN-CONTAINING PROTEIN"/>
    <property type="match status" value="1"/>
</dbReference>
<protein>
    <submittedName>
        <fullName evidence="3">FGGY carbohydrate kinase domain-containing isoform X5</fullName>
    </submittedName>
</protein>
<proteinExistence type="predicted"/>
<dbReference type="Gene3D" id="3.30.420.40">
    <property type="match status" value="1"/>
</dbReference>
<name>A0A6S7J1G5_PARCT</name>
<sequence>MYNLKSLAVLYLATIQALSCGTKQIIEHLNSSGHDIKAIFICGGLSKNFLFVTCHADVTGLPLVLPRETDSVLVGSAILAAFAAGDFETMRDAMASMSSAGKIVYPNSDLKRFYERKYQVFKTMYEDQRQYRTIMSGE</sequence>
<dbReference type="AlphaFoldDB" id="A0A6S7J1G5"/>
<dbReference type="GO" id="GO:0005737">
    <property type="term" value="C:cytoplasm"/>
    <property type="evidence" value="ECO:0007669"/>
    <property type="project" value="TreeGrafter"/>
</dbReference>
<evidence type="ECO:0000256" key="2">
    <source>
        <dbReference type="ARBA" id="ARBA00022777"/>
    </source>
</evidence>
<accession>A0A6S7J1G5</accession>
<dbReference type="OrthoDB" id="203824at2759"/>
<evidence type="ECO:0000313" key="3">
    <source>
        <dbReference type="EMBL" id="CAB4025715.1"/>
    </source>
</evidence>
<gene>
    <name evidence="3" type="ORF">PACLA_8A082829</name>
</gene>
<dbReference type="EMBL" id="CACRXK020013777">
    <property type="protein sequence ID" value="CAB4025715.1"/>
    <property type="molecule type" value="Genomic_DNA"/>
</dbReference>
<dbReference type="PANTHER" id="PTHR43435">
    <property type="entry name" value="RIBULOKINASE"/>
    <property type="match status" value="1"/>
</dbReference>
<dbReference type="GO" id="GO:0019150">
    <property type="term" value="F:D-ribulokinase activity"/>
    <property type="evidence" value="ECO:0007669"/>
    <property type="project" value="TreeGrafter"/>
</dbReference>
<dbReference type="InterPro" id="IPR043129">
    <property type="entry name" value="ATPase_NBD"/>
</dbReference>
<comment type="caution">
    <text evidence="3">The sequence shown here is derived from an EMBL/GenBank/DDBJ whole genome shotgun (WGS) entry which is preliminary data.</text>
</comment>